<dbReference type="Proteomes" id="UP001596201">
    <property type="component" value="Unassembled WGS sequence"/>
</dbReference>
<evidence type="ECO:0000256" key="4">
    <source>
        <dbReference type="ARBA" id="ARBA00022833"/>
    </source>
</evidence>
<comment type="cofactor">
    <cofactor evidence="1">
        <name>Zn(2+)</name>
        <dbReference type="ChEBI" id="CHEBI:29105"/>
    </cofactor>
</comment>
<dbReference type="PANTHER" id="PTHR35005:SF1">
    <property type="entry name" value="2-AMINO-5-FORMYLAMINO-6-RIBOSYLAMINOPYRIMIDIN-4(3H)-ONE 5'-MONOPHOSPHATE DEFORMYLASE"/>
    <property type="match status" value="1"/>
</dbReference>
<dbReference type="PANTHER" id="PTHR35005">
    <property type="entry name" value="3-DEHYDRO-SCYLLO-INOSOSE HYDROLASE"/>
    <property type="match status" value="1"/>
</dbReference>
<name>A0ABD5RAX9_9EURY</name>
<protein>
    <submittedName>
        <fullName evidence="5">Creatininase family protein</fullName>
    </submittedName>
</protein>
<proteinExistence type="predicted"/>
<evidence type="ECO:0000256" key="1">
    <source>
        <dbReference type="ARBA" id="ARBA00001947"/>
    </source>
</evidence>
<sequence length="254" mass="27271">MDYLADHTTTTARDRLAGAEVALLPTGATEQHGPALPLSTDFRAAETVAGRIDRDDTVRLPTIPVGVSDHHRQFHGTLSVTPETFEDYVGETVASLADHGVRKVVLVNGHGGNSDALRRAARRLRRQEVAFAVPWNWWANLDDLTRELFGEDGIGHADATETSMVYAVAEDLVREDALAAAEAGAADSWGKSVHGGEVGFDTADFSDSGAVGHPTEASREAGERLLASATDDLDALLDWLADQPFADLLPQDHR</sequence>
<evidence type="ECO:0000313" key="6">
    <source>
        <dbReference type="Proteomes" id="UP001596201"/>
    </source>
</evidence>
<dbReference type="Gene3D" id="3.40.50.10310">
    <property type="entry name" value="Creatininase"/>
    <property type="match status" value="1"/>
</dbReference>
<keyword evidence="3" id="KW-0378">Hydrolase</keyword>
<dbReference type="Pfam" id="PF02633">
    <property type="entry name" value="Creatininase"/>
    <property type="match status" value="1"/>
</dbReference>
<accession>A0ABD5RAX9</accession>
<dbReference type="AlphaFoldDB" id="A0ABD5RAX9"/>
<gene>
    <name evidence="5" type="ORF">ACFPJ5_08690</name>
</gene>
<evidence type="ECO:0000256" key="2">
    <source>
        <dbReference type="ARBA" id="ARBA00022723"/>
    </source>
</evidence>
<evidence type="ECO:0000256" key="3">
    <source>
        <dbReference type="ARBA" id="ARBA00022801"/>
    </source>
</evidence>
<dbReference type="InterPro" id="IPR003785">
    <property type="entry name" value="Creatininase/forma_Hydrolase"/>
</dbReference>
<organism evidence="5 6">
    <name type="scientific">Salinirubrum litoreum</name>
    <dbReference type="NCBI Taxonomy" id="1126234"/>
    <lineage>
        <taxon>Archaea</taxon>
        <taxon>Methanobacteriati</taxon>
        <taxon>Methanobacteriota</taxon>
        <taxon>Stenosarchaea group</taxon>
        <taxon>Halobacteria</taxon>
        <taxon>Halobacteriales</taxon>
        <taxon>Haloferacaceae</taxon>
        <taxon>Salinirubrum</taxon>
    </lineage>
</organism>
<keyword evidence="4" id="KW-0862">Zinc</keyword>
<evidence type="ECO:0000313" key="5">
    <source>
        <dbReference type="EMBL" id="MFC5367016.1"/>
    </source>
</evidence>
<dbReference type="InterPro" id="IPR024087">
    <property type="entry name" value="Creatininase-like_sf"/>
</dbReference>
<keyword evidence="2" id="KW-0479">Metal-binding</keyword>
<keyword evidence="6" id="KW-1185">Reference proteome</keyword>
<dbReference type="EMBL" id="JBHSKX010000001">
    <property type="protein sequence ID" value="MFC5367016.1"/>
    <property type="molecule type" value="Genomic_DNA"/>
</dbReference>
<dbReference type="GO" id="GO:0016787">
    <property type="term" value="F:hydrolase activity"/>
    <property type="evidence" value="ECO:0007669"/>
    <property type="project" value="UniProtKB-KW"/>
</dbReference>
<reference evidence="5 6" key="1">
    <citation type="journal article" date="2019" name="Int. J. Syst. Evol. Microbiol.">
        <title>The Global Catalogue of Microorganisms (GCM) 10K type strain sequencing project: providing services to taxonomists for standard genome sequencing and annotation.</title>
        <authorList>
            <consortium name="The Broad Institute Genomics Platform"/>
            <consortium name="The Broad Institute Genome Sequencing Center for Infectious Disease"/>
            <person name="Wu L."/>
            <person name="Ma J."/>
        </authorList>
    </citation>
    <scope>NUCLEOTIDE SEQUENCE [LARGE SCALE GENOMIC DNA]</scope>
    <source>
        <strain evidence="5 6">CGMCC 1.12237</strain>
    </source>
</reference>
<dbReference type="GO" id="GO:0046872">
    <property type="term" value="F:metal ion binding"/>
    <property type="evidence" value="ECO:0007669"/>
    <property type="project" value="UniProtKB-KW"/>
</dbReference>
<dbReference type="RefSeq" id="WP_227231581.1">
    <property type="nucleotide sequence ID" value="NZ_JAJCVJ010000004.1"/>
</dbReference>
<dbReference type="SUPFAM" id="SSF102215">
    <property type="entry name" value="Creatininase"/>
    <property type="match status" value="1"/>
</dbReference>
<comment type="caution">
    <text evidence="5">The sequence shown here is derived from an EMBL/GenBank/DDBJ whole genome shotgun (WGS) entry which is preliminary data.</text>
</comment>